<evidence type="ECO:0000256" key="9">
    <source>
        <dbReference type="ARBA" id="ARBA00024195"/>
    </source>
</evidence>
<feature type="signal peptide" evidence="11">
    <location>
        <begin position="1"/>
        <end position="17"/>
    </location>
</feature>
<evidence type="ECO:0000256" key="8">
    <source>
        <dbReference type="ARBA" id="ARBA00023157"/>
    </source>
</evidence>
<comment type="subcellular location">
    <subcellularLocation>
        <location evidence="1">Secreted</location>
    </subcellularLocation>
</comment>
<gene>
    <name evidence="13" type="primary">CSON009338</name>
</gene>
<evidence type="ECO:0000256" key="3">
    <source>
        <dbReference type="ARBA" id="ARBA00022670"/>
    </source>
</evidence>
<evidence type="ECO:0000259" key="12">
    <source>
        <dbReference type="PROSITE" id="PS50240"/>
    </source>
</evidence>
<dbReference type="CDD" id="cd00190">
    <property type="entry name" value="Tryp_SPc"/>
    <property type="match status" value="1"/>
</dbReference>
<reference evidence="13" key="1">
    <citation type="submission" date="2018-07" db="EMBL/GenBank/DDBJ databases">
        <authorList>
            <person name="Quirk P.G."/>
            <person name="Krulwich T.A."/>
        </authorList>
    </citation>
    <scope>NUCLEOTIDE SEQUENCE</scope>
</reference>
<dbReference type="InterPro" id="IPR018114">
    <property type="entry name" value="TRYPSIN_HIS"/>
</dbReference>
<evidence type="ECO:0000313" key="13">
    <source>
        <dbReference type="EMBL" id="SSX23610.1"/>
    </source>
</evidence>
<evidence type="ECO:0000256" key="1">
    <source>
        <dbReference type="ARBA" id="ARBA00004613"/>
    </source>
</evidence>
<dbReference type="InterPro" id="IPR050430">
    <property type="entry name" value="Peptidase_S1"/>
</dbReference>
<evidence type="ECO:0000256" key="4">
    <source>
        <dbReference type="ARBA" id="ARBA00022757"/>
    </source>
</evidence>
<dbReference type="InterPro" id="IPR043504">
    <property type="entry name" value="Peptidase_S1_PA_chymotrypsin"/>
</dbReference>
<evidence type="ECO:0000256" key="10">
    <source>
        <dbReference type="RuleBase" id="RU363034"/>
    </source>
</evidence>
<dbReference type="GO" id="GO:0007586">
    <property type="term" value="P:digestion"/>
    <property type="evidence" value="ECO:0007669"/>
    <property type="project" value="UniProtKB-KW"/>
</dbReference>
<evidence type="ECO:0000256" key="7">
    <source>
        <dbReference type="ARBA" id="ARBA00023145"/>
    </source>
</evidence>
<organism evidence="13">
    <name type="scientific">Culicoides sonorensis</name>
    <name type="common">Biting midge</name>
    <dbReference type="NCBI Taxonomy" id="179676"/>
    <lineage>
        <taxon>Eukaryota</taxon>
        <taxon>Metazoa</taxon>
        <taxon>Ecdysozoa</taxon>
        <taxon>Arthropoda</taxon>
        <taxon>Hexapoda</taxon>
        <taxon>Insecta</taxon>
        <taxon>Pterygota</taxon>
        <taxon>Neoptera</taxon>
        <taxon>Endopterygota</taxon>
        <taxon>Diptera</taxon>
        <taxon>Nematocera</taxon>
        <taxon>Chironomoidea</taxon>
        <taxon>Ceratopogonidae</taxon>
        <taxon>Ceratopogoninae</taxon>
        <taxon>Culicoides</taxon>
        <taxon>Monoculicoides</taxon>
    </lineage>
</organism>
<dbReference type="PANTHER" id="PTHR24276">
    <property type="entry name" value="POLYSERASE-RELATED"/>
    <property type="match status" value="1"/>
</dbReference>
<dbReference type="InterPro" id="IPR001254">
    <property type="entry name" value="Trypsin_dom"/>
</dbReference>
<dbReference type="InterPro" id="IPR009003">
    <property type="entry name" value="Peptidase_S1_PA"/>
</dbReference>
<proteinExistence type="inferred from homology"/>
<name>A0A336M0L8_CULSO</name>
<keyword evidence="3 10" id="KW-0645">Protease</keyword>
<dbReference type="Pfam" id="PF00089">
    <property type="entry name" value="Trypsin"/>
    <property type="match status" value="1"/>
</dbReference>
<dbReference type="GO" id="GO:0016485">
    <property type="term" value="P:protein processing"/>
    <property type="evidence" value="ECO:0007669"/>
    <property type="project" value="UniProtKB-ARBA"/>
</dbReference>
<dbReference type="PRINTS" id="PR00722">
    <property type="entry name" value="CHYMOTRYPSIN"/>
</dbReference>
<evidence type="ECO:0000256" key="2">
    <source>
        <dbReference type="ARBA" id="ARBA00022525"/>
    </source>
</evidence>
<sequence length="271" mass="29694">MLLVTLFIVLFIHNSFEFEINTNFNRLDGLRIVGGTAAEEGSAPFQVSLQGFFGHNCGGAIIAPRWIVTAAHCIKGYSPGSYKVLMGTNDLKKGGVKYEPDLLIYHKRYNQPSFHNDIGLIRLKEPITFTDKIQAIEYSEHEVQDGATISLTGWGRLSAGGRIPNELQTIDLKYIPYEKCFSLHGNDSSVDIGHLCTFTKAGEGACNGDSGGPLTNEGKLVGVVNWGIPCGRGYPDAHARVSYYHDWIRTNVAEYSGGFMPRSVEESTIAA</sequence>
<dbReference type="PROSITE" id="PS50240">
    <property type="entry name" value="TRYPSIN_DOM"/>
    <property type="match status" value="1"/>
</dbReference>
<dbReference type="PANTHER" id="PTHR24276:SF98">
    <property type="entry name" value="FI18310P1-RELATED"/>
    <property type="match status" value="1"/>
</dbReference>
<dbReference type="PROSITE" id="PS00135">
    <property type="entry name" value="TRYPSIN_SER"/>
    <property type="match status" value="1"/>
</dbReference>
<dbReference type="InterPro" id="IPR001314">
    <property type="entry name" value="Peptidase_S1A"/>
</dbReference>
<keyword evidence="2" id="KW-0964">Secreted</keyword>
<evidence type="ECO:0000256" key="6">
    <source>
        <dbReference type="ARBA" id="ARBA00022825"/>
    </source>
</evidence>
<keyword evidence="8" id="KW-1015">Disulfide bond</keyword>
<feature type="chain" id="PRO_5016269095" evidence="11">
    <location>
        <begin position="18"/>
        <end position="271"/>
    </location>
</feature>
<feature type="domain" description="Peptidase S1" evidence="12">
    <location>
        <begin position="32"/>
        <end position="253"/>
    </location>
</feature>
<accession>A0A336M0L8</accession>
<dbReference type="VEuPathDB" id="VectorBase:CSON009338"/>
<dbReference type="GO" id="GO:0004252">
    <property type="term" value="F:serine-type endopeptidase activity"/>
    <property type="evidence" value="ECO:0007669"/>
    <property type="project" value="InterPro"/>
</dbReference>
<dbReference type="SMART" id="SM00020">
    <property type="entry name" value="Tryp_SPc"/>
    <property type="match status" value="1"/>
</dbReference>
<protein>
    <submittedName>
        <fullName evidence="13">CSON009338 protein</fullName>
    </submittedName>
</protein>
<keyword evidence="6 10" id="KW-0720">Serine protease</keyword>
<dbReference type="EMBL" id="UFQT01000369">
    <property type="protein sequence ID" value="SSX23610.1"/>
    <property type="molecule type" value="Genomic_DNA"/>
</dbReference>
<dbReference type="PROSITE" id="PS00134">
    <property type="entry name" value="TRYPSIN_HIS"/>
    <property type="match status" value="1"/>
</dbReference>
<keyword evidence="4" id="KW-0222">Digestion</keyword>
<keyword evidence="7" id="KW-0865">Zymogen</keyword>
<comment type="similarity">
    <text evidence="9">Belongs to the peptidase S1 family. CLIP subfamily.</text>
</comment>
<keyword evidence="5 10" id="KW-0378">Hydrolase</keyword>
<dbReference type="GO" id="GO:0005576">
    <property type="term" value="C:extracellular region"/>
    <property type="evidence" value="ECO:0007669"/>
    <property type="project" value="UniProtKB-SubCell"/>
</dbReference>
<dbReference type="SUPFAM" id="SSF50494">
    <property type="entry name" value="Trypsin-like serine proteases"/>
    <property type="match status" value="1"/>
</dbReference>
<dbReference type="Gene3D" id="2.40.10.10">
    <property type="entry name" value="Trypsin-like serine proteases"/>
    <property type="match status" value="2"/>
</dbReference>
<dbReference type="OMA" id="YSEHEVQ"/>
<dbReference type="InterPro" id="IPR033116">
    <property type="entry name" value="TRYPSIN_SER"/>
</dbReference>
<dbReference type="AlphaFoldDB" id="A0A336M0L8"/>
<evidence type="ECO:0000256" key="11">
    <source>
        <dbReference type="SAM" id="SignalP"/>
    </source>
</evidence>
<keyword evidence="11" id="KW-0732">Signal</keyword>
<dbReference type="FunFam" id="2.40.10.10:FF:000047">
    <property type="entry name" value="Trypsin eta"/>
    <property type="match status" value="1"/>
</dbReference>
<evidence type="ECO:0000256" key="5">
    <source>
        <dbReference type="ARBA" id="ARBA00022801"/>
    </source>
</evidence>